<dbReference type="SMART" id="SM00471">
    <property type="entry name" value="HDc"/>
    <property type="match status" value="1"/>
</dbReference>
<dbReference type="Gene3D" id="1.10.510.10">
    <property type="entry name" value="Transferase(Phosphotransferase) domain 1"/>
    <property type="match status" value="1"/>
</dbReference>
<protein>
    <recommendedName>
        <fullName evidence="3">Phosphodiesterase</fullName>
        <ecNumber evidence="3">3.1.4.-</ecNumber>
    </recommendedName>
</protein>
<gene>
    <name evidence="7" type="ORF">CCMP2556_LOCUS49882</name>
</gene>
<dbReference type="Proteomes" id="UP001642484">
    <property type="component" value="Unassembled WGS sequence"/>
</dbReference>
<dbReference type="InterPro" id="IPR036971">
    <property type="entry name" value="PDEase_catalytic_dom_sf"/>
</dbReference>
<keyword evidence="1 3" id="KW-0479">Metal-binding</keyword>
<feature type="domain" description="PDEase" evidence="6">
    <location>
        <begin position="275"/>
        <end position="671"/>
    </location>
</feature>
<evidence type="ECO:0000256" key="4">
    <source>
        <dbReference type="SAM" id="MobiDB-lite"/>
    </source>
</evidence>
<evidence type="ECO:0000259" key="5">
    <source>
        <dbReference type="PROSITE" id="PS50011"/>
    </source>
</evidence>
<sequence length="678" mass="76104">MERYSNGRLSDYIDMHGPFLLARGDVLAICLLSAVAFLHSKKILHRDIRPEKILLNDALEPILVDLGLETLQTEAQLVNLVEPTELGVPGDTVPHRELRVGVLSLVLLAAIVAAEPTALLDPWDGDCNKDDGVARRGPDDVDNLPSQWHVLSSSKNCTKQFASFYTQVVTYAESQRQLFSDFLGELSDRWVVNFTQVLMQVLSLCIHQLQNLPTEEALEVQDQEQLRDQNIGGWVGSLGRSSLEADQAAFECLEKSDSREEDFCVQRSHSVESMEAVRFEEPLKDLNPNLAGKLGVGKWNFDGLEAVQQHPSILRIVGTELLQHFSFVSRSALGIFLTKLEAAYNPEVPYHSNAHAADCANSFEVMLSNSGQDPHPLRIASCYIAALGHDMGHPGVNNAFMVNSRQDLALTYNDRSVLENYHAAELERLLVSRRVLALPKALEQKERQVRIAYILSTDMSKHMQDLGDFRLKLGCKDFDPLGNPADQQLSTMWLFRAADIAHSAKPWAIHRKWSMRVVQEFHEQGDRERILDLPLSPLCDREHFELAKSQTGFLQFVCIPLWQELVRLETLVQNGLQPVMPRKSMSLNPPSAYAHAAHAAHESRESNRRRQVEPLNLMPELRESHTMSMGETDPSGPKLNHSSSFQLGVAVRLLAECQDNLLAWQNLQSLPNAVNEEP</sequence>
<dbReference type="InterPro" id="IPR000719">
    <property type="entry name" value="Prot_kinase_dom"/>
</dbReference>
<evidence type="ECO:0000256" key="3">
    <source>
        <dbReference type="RuleBase" id="RU363067"/>
    </source>
</evidence>
<dbReference type="CDD" id="cd00077">
    <property type="entry name" value="HDc"/>
    <property type="match status" value="1"/>
</dbReference>
<proteinExistence type="inferred from homology"/>
<evidence type="ECO:0000313" key="8">
    <source>
        <dbReference type="Proteomes" id="UP001642484"/>
    </source>
</evidence>
<dbReference type="Pfam" id="PF00233">
    <property type="entry name" value="PDEase_I"/>
    <property type="match status" value="1"/>
</dbReference>
<dbReference type="Gene3D" id="1.10.1300.10">
    <property type="entry name" value="3'5'-cyclic nucleotide phosphodiesterase, catalytic domain"/>
    <property type="match status" value="1"/>
</dbReference>
<dbReference type="InterPro" id="IPR011009">
    <property type="entry name" value="Kinase-like_dom_sf"/>
</dbReference>
<comment type="caution">
    <text evidence="7">The sequence shown here is derived from an EMBL/GenBank/DDBJ whole genome shotgun (WGS) entry which is preliminary data.</text>
</comment>
<evidence type="ECO:0000256" key="1">
    <source>
        <dbReference type="ARBA" id="ARBA00022723"/>
    </source>
</evidence>
<reference evidence="7 8" key="1">
    <citation type="submission" date="2024-02" db="EMBL/GenBank/DDBJ databases">
        <authorList>
            <person name="Chen Y."/>
            <person name="Shah S."/>
            <person name="Dougan E. K."/>
            <person name="Thang M."/>
            <person name="Chan C."/>
        </authorList>
    </citation>
    <scope>NUCLEOTIDE SEQUENCE [LARGE SCALE GENOMIC DNA]</scope>
</reference>
<keyword evidence="8" id="KW-1185">Reference proteome</keyword>
<dbReference type="SUPFAM" id="SSF56112">
    <property type="entry name" value="Protein kinase-like (PK-like)"/>
    <property type="match status" value="1"/>
</dbReference>
<evidence type="ECO:0000259" key="6">
    <source>
        <dbReference type="PROSITE" id="PS51845"/>
    </source>
</evidence>
<organism evidence="7 8">
    <name type="scientific">Durusdinium trenchii</name>
    <dbReference type="NCBI Taxonomy" id="1381693"/>
    <lineage>
        <taxon>Eukaryota</taxon>
        <taxon>Sar</taxon>
        <taxon>Alveolata</taxon>
        <taxon>Dinophyceae</taxon>
        <taxon>Suessiales</taxon>
        <taxon>Symbiodiniaceae</taxon>
        <taxon>Durusdinium</taxon>
    </lineage>
</organism>
<evidence type="ECO:0000313" key="7">
    <source>
        <dbReference type="EMBL" id="CAK9106790.1"/>
    </source>
</evidence>
<dbReference type="PANTHER" id="PTHR11347">
    <property type="entry name" value="CYCLIC NUCLEOTIDE PHOSPHODIESTERASE"/>
    <property type="match status" value="1"/>
</dbReference>
<feature type="region of interest" description="Disordered" evidence="4">
    <location>
        <begin position="589"/>
        <end position="612"/>
    </location>
</feature>
<dbReference type="PROSITE" id="PS00126">
    <property type="entry name" value="PDEASE_I_1"/>
    <property type="match status" value="1"/>
</dbReference>
<comment type="similarity">
    <text evidence="3">Belongs to the cyclic nucleotide phosphodiesterase family.</text>
</comment>
<dbReference type="PROSITE" id="PS51845">
    <property type="entry name" value="PDEASE_I_2"/>
    <property type="match status" value="1"/>
</dbReference>
<evidence type="ECO:0000256" key="2">
    <source>
        <dbReference type="ARBA" id="ARBA00022801"/>
    </source>
</evidence>
<dbReference type="InterPro" id="IPR023088">
    <property type="entry name" value="PDEase"/>
</dbReference>
<accession>A0ABP0S377</accession>
<dbReference type="PROSITE" id="PS50011">
    <property type="entry name" value="PROTEIN_KINASE_DOM"/>
    <property type="match status" value="1"/>
</dbReference>
<dbReference type="SUPFAM" id="SSF109604">
    <property type="entry name" value="HD-domain/PDEase-like"/>
    <property type="match status" value="1"/>
</dbReference>
<feature type="domain" description="Protein kinase" evidence="5">
    <location>
        <begin position="1"/>
        <end position="191"/>
    </location>
</feature>
<keyword evidence="2 3" id="KW-0378">Hydrolase</keyword>
<feature type="compositionally biased region" description="Basic and acidic residues" evidence="4">
    <location>
        <begin position="599"/>
        <end position="612"/>
    </location>
</feature>
<dbReference type="EMBL" id="CAXAMN010026916">
    <property type="protein sequence ID" value="CAK9106790.1"/>
    <property type="molecule type" value="Genomic_DNA"/>
</dbReference>
<comment type="cofactor">
    <cofactor evidence="3">
        <name>a divalent metal cation</name>
        <dbReference type="ChEBI" id="CHEBI:60240"/>
    </cofactor>
    <text evidence="3">Binds 2 divalent metal cations per subunit. Site 1 may preferentially bind zinc ions, while site 2 has a preference for magnesium and/or manganese ions.</text>
</comment>
<dbReference type="PRINTS" id="PR00387">
    <property type="entry name" value="PDIESTERASE1"/>
</dbReference>
<dbReference type="InterPro" id="IPR023174">
    <property type="entry name" value="PDEase_CS"/>
</dbReference>
<dbReference type="InterPro" id="IPR002073">
    <property type="entry name" value="PDEase_catalytic_dom"/>
</dbReference>
<name>A0ABP0S377_9DINO</name>
<dbReference type="Pfam" id="PF00069">
    <property type="entry name" value="Pkinase"/>
    <property type="match status" value="1"/>
</dbReference>
<dbReference type="InterPro" id="IPR003607">
    <property type="entry name" value="HD/PDEase_dom"/>
</dbReference>
<dbReference type="EC" id="3.1.4.-" evidence="3"/>